<accession>A0ABT1HNR9</accession>
<keyword evidence="8" id="KW-1185">Reference proteome</keyword>
<dbReference type="Pfam" id="PF01925">
    <property type="entry name" value="TauE"/>
    <property type="match status" value="1"/>
</dbReference>
<evidence type="ECO:0000256" key="1">
    <source>
        <dbReference type="ARBA" id="ARBA00004141"/>
    </source>
</evidence>
<dbReference type="InterPro" id="IPR051598">
    <property type="entry name" value="TSUP/Inactive_protease-like"/>
</dbReference>
<keyword evidence="6" id="KW-1003">Cell membrane</keyword>
<organism evidence="7 8">
    <name type="scientific">Streptoalloteichus tenebrarius (strain ATCC 17920 / DSM 40477 / JCM 4838 / CBS 697.72 / NBRC 16177 / NCIMB 11028 / NRRL B-12390 / A12253. 1 / ISP 5477)</name>
    <name type="common">Streptomyces tenebrarius</name>
    <dbReference type="NCBI Taxonomy" id="1933"/>
    <lineage>
        <taxon>Bacteria</taxon>
        <taxon>Bacillati</taxon>
        <taxon>Actinomycetota</taxon>
        <taxon>Actinomycetes</taxon>
        <taxon>Pseudonocardiales</taxon>
        <taxon>Pseudonocardiaceae</taxon>
        <taxon>Streptoalloteichus</taxon>
    </lineage>
</organism>
<evidence type="ECO:0000256" key="3">
    <source>
        <dbReference type="ARBA" id="ARBA00022692"/>
    </source>
</evidence>
<dbReference type="PANTHER" id="PTHR43701:SF2">
    <property type="entry name" value="MEMBRANE TRANSPORTER PROTEIN YJNA-RELATED"/>
    <property type="match status" value="1"/>
</dbReference>
<proteinExistence type="inferred from homology"/>
<gene>
    <name evidence="7" type="ORF">LX15_000842</name>
</gene>
<comment type="subcellular location">
    <subcellularLocation>
        <location evidence="6">Cell membrane</location>
        <topology evidence="6">Multi-pass membrane protein</topology>
    </subcellularLocation>
    <subcellularLocation>
        <location evidence="1">Membrane</location>
        <topology evidence="1">Multi-pass membrane protein</topology>
    </subcellularLocation>
</comment>
<feature type="transmembrane region" description="Helical" evidence="6">
    <location>
        <begin position="153"/>
        <end position="171"/>
    </location>
</feature>
<keyword evidence="5 6" id="KW-0472">Membrane</keyword>
<evidence type="ECO:0000256" key="4">
    <source>
        <dbReference type="ARBA" id="ARBA00022989"/>
    </source>
</evidence>
<feature type="transmembrane region" description="Helical" evidence="6">
    <location>
        <begin position="257"/>
        <end position="278"/>
    </location>
</feature>
<name>A0ABT1HNR9_STRSD</name>
<feature type="transmembrane region" description="Helical" evidence="6">
    <location>
        <begin position="57"/>
        <end position="77"/>
    </location>
</feature>
<dbReference type="EMBL" id="JAMTCP010000003">
    <property type="protein sequence ID" value="MCP2257157.1"/>
    <property type="molecule type" value="Genomic_DNA"/>
</dbReference>
<evidence type="ECO:0000256" key="2">
    <source>
        <dbReference type="ARBA" id="ARBA00009142"/>
    </source>
</evidence>
<dbReference type="InterPro" id="IPR002781">
    <property type="entry name" value="TM_pro_TauE-like"/>
</dbReference>
<evidence type="ECO:0000256" key="5">
    <source>
        <dbReference type="ARBA" id="ARBA00023136"/>
    </source>
</evidence>
<reference evidence="7 8" key="1">
    <citation type="submission" date="2022-06" db="EMBL/GenBank/DDBJ databases">
        <title>Genomic Encyclopedia of Archaeal and Bacterial Type Strains, Phase II (KMG-II): from individual species to whole genera.</title>
        <authorList>
            <person name="Goeker M."/>
        </authorList>
    </citation>
    <scope>NUCLEOTIDE SEQUENCE [LARGE SCALE GENOMIC DNA]</scope>
    <source>
        <strain evidence="7 8">DSM 40477</strain>
    </source>
</reference>
<feature type="transmembrane region" description="Helical" evidence="6">
    <location>
        <begin position="12"/>
        <end position="45"/>
    </location>
</feature>
<feature type="transmembrane region" description="Helical" evidence="6">
    <location>
        <begin position="191"/>
        <end position="212"/>
    </location>
</feature>
<feature type="transmembrane region" description="Helical" evidence="6">
    <location>
        <begin position="114"/>
        <end position="133"/>
    </location>
</feature>
<comment type="similarity">
    <text evidence="2 6">Belongs to the 4-toluene sulfonate uptake permease (TSUP) (TC 2.A.102) family.</text>
</comment>
<keyword evidence="4 6" id="KW-1133">Transmembrane helix</keyword>
<comment type="caution">
    <text evidence="7">The sequence shown here is derived from an EMBL/GenBank/DDBJ whole genome shotgun (WGS) entry which is preliminary data.</text>
</comment>
<feature type="transmembrane region" description="Helical" evidence="6">
    <location>
        <begin position="224"/>
        <end position="245"/>
    </location>
</feature>
<dbReference type="Proteomes" id="UP001205311">
    <property type="component" value="Unassembled WGS sequence"/>
</dbReference>
<protein>
    <recommendedName>
        <fullName evidence="6">Probable membrane transporter protein</fullName>
    </recommendedName>
</protein>
<dbReference type="PANTHER" id="PTHR43701">
    <property type="entry name" value="MEMBRANE TRANSPORTER PROTEIN MJ0441-RELATED"/>
    <property type="match status" value="1"/>
</dbReference>
<keyword evidence="3 6" id="KW-0812">Transmembrane</keyword>
<evidence type="ECO:0000313" key="7">
    <source>
        <dbReference type="EMBL" id="MCP2257157.1"/>
    </source>
</evidence>
<feature type="transmembrane region" description="Helical" evidence="6">
    <location>
        <begin position="89"/>
        <end position="108"/>
    </location>
</feature>
<evidence type="ECO:0000256" key="6">
    <source>
        <dbReference type="RuleBase" id="RU363041"/>
    </source>
</evidence>
<evidence type="ECO:0000313" key="8">
    <source>
        <dbReference type="Proteomes" id="UP001205311"/>
    </source>
</evidence>
<dbReference type="PROSITE" id="PS51257">
    <property type="entry name" value="PROKAR_LIPOPROTEIN"/>
    <property type="match status" value="1"/>
</dbReference>
<sequence>MRATRRRPYVGRVFALILLGSGCLTGVTTVLFGFGGGFITVPVVFAVVAATTGADAMHTAVATSTAVMVVNASWATVTQIRSGRLRREYLHPLITFIAVGSALGALAANSASDTVLHVLFIAYLAVTVVDSVVRRGFTDDRSRSEEVRPLSRFASTAGGVGIGAVASFLGVGGSVMTVPLLRRRGLPMAEAAAMANPLSVPVALVGTLVYALGARPEAHHPGQVGYVNLVAAAALLCGSLPTIAITRRVAGRVPDRVHAIAYVGFLVLVLVAMTITAVV</sequence>